<accession>A0A168MBR7</accession>
<feature type="compositionally biased region" description="Basic and acidic residues" evidence="8">
    <location>
        <begin position="848"/>
        <end position="857"/>
    </location>
</feature>
<organism evidence="11">
    <name type="scientific">Absidia glauca</name>
    <name type="common">Pin mould</name>
    <dbReference type="NCBI Taxonomy" id="4829"/>
    <lineage>
        <taxon>Eukaryota</taxon>
        <taxon>Fungi</taxon>
        <taxon>Fungi incertae sedis</taxon>
        <taxon>Mucoromycota</taxon>
        <taxon>Mucoromycotina</taxon>
        <taxon>Mucoromycetes</taxon>
        <taxon>Mucorales</taxon>
        <taxon>Cunninghamellaceae</taxon>
        <taxon>Absidia</taxon>
    </lineage>
</organism>
<dbReference type="SMART" id="SM00326">
    <property type="entry name" value="SH3"/>
    <property type="match status" value="1"/>
</dbReference>
<dbReference type="Pfam" id="PF00611">
    <property type="entry name" value="FCH"/>
    <property type="match status" value="1"/>
</dbReference>
<dbReference type="SMART" id="SM00055">
    <property type="entry name" value="FCH"/>
    <property type="match status" value="1"/>
</dbReference>
<name>A0A168MBR7_ABSGL</name>
<dbReference type="InterPro" id="IPR001452">
    <property type="entry name" value="SH3_domain"/>
</dbReference>
<gene>
    <name evidence="11" type="primary">ABSGL_03786.1 scaffold 4673</name>
</gene>
<evidence type="ECO:0000256" key="3">
    <source>
        <dbReference type="ARBA" id="ARBA00022490"/>
    </source>
</evidence>
<dbReference type="STRING" id="4829.A0A168MBR7"/>
<feature type="region of interest" description="Disordered" evidence="8">
    <location>
        <begin position="307"/>
        <end position="360"/>
    </location>
</feature>
<dbReference type="OMA" id="IMMARSI"/>
<keyword evidence="5" id="KW-0206">Cytoskeleton</keyword>
<keyword evidence="7" id="KW-0175">Coiled coil</keyword>
<feature type="compositionally biased region" description="Polar residues" evidence="8">
    <location>
        <begin position="911"/>
        <end position="929"/>
    </location>
</feature>
<dbReference type="SUPFAM" id="SSF50044">
    <property type="entry name" value="SH3-domain"/>
    <property type="match status" value="1"/>
</dbReference>
<evidence type="ECO:0000256" key="1">
    <source>
        <dbReference type="ARBA" id="ARBA00004245"/>
    </source>
</evidence>
<keyword evidence="2 6" id="KW-0728">SH3 domain</keyword>
<evidence type="ECO:0000313" key="12">
    <source>
        <dbReference type="Proteomes" id="UP000078561"/>
    </source>
</evidence>
<dbReference type="Pfam" id="PF14604">
    <property type="entry name" value="SH3_9"/>
    <property type="match status" value="1"/>
</dbReference>
<dbReference type="Gene3D" id="2.30.30.40">
    <property type="entry name" value="SH3 Domains"/>
    <property type="match status" value="1"/>
</dbReference>
<dbReference type="GO" id="GO:0030036">
    <property type="term" value="P:actin cytoskeleton organization"/>
    <property type="evidence" value="ECO:0007669"/>
    <property type="project" value="UniProtKB-ARBA"/>
</dbReference>
<feature type="compositionally biased region" description="Low complexity" evidence="8">
    <location>
        <begin position="720"/>
        <end position="753"/>
    </location>
</feature>
<dbReference type="InterPro" id="IPR036028">
    <property type="entry name" value="SH3-like_dom_sf"/>
</dbReference>
<dbReference type="GO" id="GO:0005886">
    <property type="term" value="C:plasma membrane"/>
    <property type="evidence" value="ECO:0007669"/>
    <property type="project" value="TreeGrafter"/>
</dbReference>
<dbReference type="InParanoid" id="A0A168MBR7"/>
<feature type="region of interest" description="Disordered" evidence="8">
    <location>
        <begin position="911"/>
        <end position="962"/>
    </location>
</feature>
<keyword evidence="4" id="KW-0597">Phosphoprotein</keyword>
<feature type="compositionally biased region" description="Polar residues" evidence="8">
    <location>
        <begin position="781"/>
        <end position="791"/>
    </location>
</feature>
<feature type="compositionally biased region" description="Low complexity" evidence="8">
    <location>
        <begin position="656"/>
        <end position="668"/>
    </location>
</feature>
<evidence type="ECO:0000259" key="9">
    <source>
        <dbReference type="PROSITE" id="PS50002"/>
    </source>
</evidence>
<evidence type="ECO:0000256" key="6">
    <source>
        <dbReference type="PROSITE-ProRule" id="PRU00192"/>
    </source>
</evidence>
<dbReference type="Proteomes" id="UP000078561">
    <property type="component" value="Unassembled WGS sequence"/>
</dbReference>
<dbReference type="InterPro" id="IPR031160">
    <property type="entry name" value="F_BAR_dom"/>
</dbReference>
<dbReference type="EMBL" id="LT552062">
    <property type="protein sequence ID" value="SAL98257.1"/>
    <property type="molecule type" value="Genomic_DNA"/>
</dbReference>
<feature type="domain" description="SH3" evidence="9">
    <location>
        <begin position="964"/>
        <end position="1024"/>
    </location>
</feature>
<feature type="compositionally biased region" description="Low complexity" evidence="8">
    <location>
        <begin position="878"/>
        <end position="891"/>
    </location>
</feature>
<dbReference type="InterPro" id="IPR027267">
    <property type="entry name" value="AH/BAR_dom_sf"/>
</dbReference>
<feature type="compositionally biased region" description="Polar residues" evidence="8">
    <location>
        <begin position="395"/>
        <end position="406"/>
    </location>
</feature>
<feature type="compositionally biased region" description="Polar residues" evidence="8">
    <location>
        <begin position="331"/>
        <end position="360"/>
    </location>
</feature>
<protein>
    <recommendedName>
        <fullName evidence="13">SH3 domain-containing protein</fullName>
    </recommendedName>
</protein>
<comment type="subcellular location">
    <subcellularLocation>
        <location evidence="1">Cytoplasm</location>
        <location evidence="1">Cytoskeleton</location>
    </subcellularLocation>
</comment>
<dbReference type="OrthoDB" id="27823at2759"/>
<evidence type="ECO:0000256" key="8">
    <source>
        <dbReference type="SAM" id="MobiDB-lite"/>
    </source>
</evidence>
<sequence>MATNAQPITPPQPRFADAFWDEHHYGVEAIDQRLIHAKQTCEEIKKLYEIRSQMEGDYGDRLLKLSQLIVGGDEDGTLAESLSHIPSALETTARAHMDLAQQLLHHLQSPLDNFIKDQCDLYTAKQRRIQDIIKIKSECHDHMIQAKGAYNSECDKLREIYRYLEEYSPSAEELAQAEADRDACLKNIEVAEQGYRQSIDAYNNQTTTWVDEWQTACDIYQQLEEKRIRFVRSSLWAFANMMSSVYIVDDQCCERIRTALELTDVEKDIHTFVKKHGTGKVLPGYAEFEDAMPHLSPAHGPGALDVADPGIEQHDNFGVKALPSVPHPPIDSNQESPLSQHNTTAENDLSAHQGQQPRQTEAMTFAMQAVENMLQEDANKNATSHDHALDISLTDQHPSKAGSQDRSINDTKPPVTPQPAPLLSAAADAKRPSSVKSTESGQLRFKPVPNPAFARSKESNSAPQSLGNIATTSNENIKKQSHLSSSNSSIDNDQQLAELISTAALVAAGTDNGSSSNTGTPKADDTNIKSHVLSDNKDDIINLTDDEDSEDNYKRPVRPPPKDEKWVISSIRRPQMVPVRSTNAHLYDGTATSRASMIRSSPSTAASDHHGDRHRQSAPPIVTDQPGHIHDNGTNGKSNRPHPPLKIDIPNKNEAKAAAQEAIAAGRAHTQNTTQHTAKDQNMPYPQQQQQQQQSDTLGIRPPPWKQDDSSTDQNQQRHQPPYNQYDQPNYSQPYSQQPQQAAYDQQQPQQQPGGLHRYGSVSGPRVAPDIITTDLDPDTNGRNGKNNNEFSKFMKGVLKSNDGGRPLSGDMSGDDRLQPTQDLHSNKKEKGGRFSLGIFGNKKDKRATKDGRDSYHQKTPPSDVLISGPPGGGPVIMNNNTMNDPNPTNHHYSHFPKEPAFTAASIPSTTVIPTTQPPVESNNIPSTSSHHHQQQQPLPAGPEKGPATHDQPEDINETSDGTPIMHYARAIWSFTATIPLEMSFSAGDRLAIVKKQADGWWDAELQGPKQTRGLVPGNYMEPE</sequence>
<proteinExistence type="predicted"/>
<feature type="region of interest" description="Disordered" evidence="8">
    <location>
        <begin position="510"/>
        <end position="564"/>
    </location>
</feature>
<dbReference type="GO" id="GO:0030864">
    <property type="term" value="C:cortical actin cytoskeleton"/>
    <property type="evidence" value="ECO:0007669"/>
    <property type="project" value="UniProtKB-ARBA"/>
</dbReference>
<evidence type="ECO:0000313" key="11">
    <source>
        <dbReference type="EMBL" id="SAL98257.1"/>
    </source>
</evidence>
<feature type="compositionally biased region" description="Polar residues" evidence="8">
    <location>
        <begin position="588"/>
        <end position="606"/>
    </location>
</feature>
<feature type="domain" description="F-BAR" evidence="10">
    <location>
        <begin position="13"/>
        <end position="268"/>
    </location>
</feature>
<dbReference type="PROSITE" id="PS50002">
    <property type="entry name" value="SH3"/>
    <property type="match status" value="1"/>
</dbReference>
<keyword evidence="3" id="KW-0963">Cytoplasm</keyword>
<dbReference type="PANTHER" id="PTHR23065">
    <property type="entry name" value="PROLINE-SERINE-THREONINE PHOSPHATASE INTERACTING PROTEIN 1"/>
    <property type="match status" value="1"/>
</dbReference>
<feature type="compositionally biased region" description="Polar residues" evidence="8">
    <location>
        <begin position="511"/>
        <end position="520"/>
    </location>
</feature>
<dbReference type="GO" id="GO:0032153">
    <property type="term" value="C:cell division site"/>
    <property type="evidence" value="ECO:0007669"/>
    <property type="project" value="TreeGrafter"/>
</dbReference>
<feature type="compositionally biased region" description="Polar residues" evidence="8">
    <location>
        <begin position="459"/>
        <end position="475"/>
    </location>
</feature>
<dbReference type="PROSITE" id="PS51741">
    <property type="entry name" value="F_BAR"/>
    <property type="match status" value="1"/>
</dbReference>
<dbReference type="SUPFAM" id="SSF103657">
    <property type="entry name" value="BAR/IMD domain-like"/>
    <property type="match status" value="1"/>
</dbReference>
<evidence type="ECO:0000256" key="7">
    <source>
        <dbReference type="PROSITE-ProRule" id="PRU01077"/>
    </source>
</evidence>
<reference evidence="11" key="1">
    <citation type="submission" date="2016-04" db="EMBL/GenBank/DDBJ databases">
        <authorList>
            <person name="Evans L.H."/>
            <person name="Alamgir A."/>
            <person name="Owens N."/>
            <person name="Weber N.D."/>
            <person name="Virtaneva K."/>
            <person name="Barbian K."/>
            <person name="Babar A."/>
            <person name="Rosenke K."/>
        </authorList>
    </citation>
    <scope>NUCLEOTIDE SEQUENCE [LARGE SCALE GENOMIC DNA]</scope>
    <source>
        <strain evidence="11">CBS 101.48</strain>
    </source>
</reference>
<dbReference type="CDD" id="cd00174">
    <property type="entry name" value="SH3"/>
    <property type="match status" value="1"/>
</dbReference>
<keyword evidence="12" id="KW-1185">Reference proteome</keyword>
<evidence type="ECO:0008006" key="13">
    <source>
        <dbReference type="Google" id="ProtNLM"/>
    </source>
</evidence>
<dbReference type="AlphaFoldDB" id="A0A168MBR7"/>
<dbReference type="FunCoup" id="A0A168MBR7">
    <property type="interactions" value="47"/>
</dbReference>
<feature type="region of interest" description="Disordered" evidence="8">
    <location>
        <begin position="395"/>
        <end position="490"/>
    </location>
</feature>
<evidence type="ECO:0000256" key="2">
    <source>
        <dbReference type="ARBA" id="ARBA00022443"/>
    </source>
</evidence>
<evidence type="ECO:0000256" key="4">
    <source>
        <dbReference type="ARBA" id="ARBA00022553"/>
    </source>
</evidence>
<dbReference type="Gene3D" id="1.20.1270.60">
    <property type="entry name" value="Arfaptin homology (AH) domain/BAR domain"/>
    <property type="match status" value="1"/>
</dbReference>
<feature type="region of interest" description="Disordered" evidence="8">
    <location>
        <begin position="588"/>
        <end position="896"/>
    </location>
</feature>
<dbReference type="PANTHER" id="PTHR23065:SF7">
    <property type="entry name" value="NOSTRIN, ISOFORM H"/>
    <property type="match status" value="1"/>
</dbReference>
<feature type="compositionally biased region" description="Basic and acidic residues" evidence="8">
    <location>
        <begin position="522"/>
        <end position="540"/>
    </location>
</feature>
<evidence type="ECO:0000256" key="5">
    <source>
        <dbReference type="ARBA" id="ARBA00023212"/>
    </source>
</evidence>
<evidence type="ECO:0000259" key="10">
    <source>
        <dbReference type="PROSITE" id="PS51741"/>
    </source>
</evidence>
<dbReference type="InterPro" id="IPR001060">
    <property type="entry name" value="FCH_dom"/>
</dbReference>